<sequence length="438" mass="49045">MMILLLNKMYATELRAADITVSLEEFRMKALAWANQHPHVAYYTSNEIPYPHHGFEHLLAVSSGASVPLAEMSAFKSLRQELQKENQLLCGFLSYDLKNQIENLQSQHPDHVGFPLLHFFSPDIHLYFKQDSICIYSTEDNIASSVVAIQETPAALPATPKAVAVKQRVTKEKYVAAVEQIREHILEGDVYELNYCIEFYAEDVALAPLPLYLALNHASPTPFSGYLKYHDKYLLCASPERFLKKEGQKLISQPIKGTTRRGATPQEDALLQYQLRHNEKELAENMMIVDLVRNDLGHSCATGTVQVEEMFGIYGFRQVSQMISTIVGNLRPDKDLVDALTGAFPMGSMTGAPKISALQLIEALEATRRGLYSGTFGFIKSNNDCDFNVVIRSIQYNASNRYLSFMVGSAITYDSDPEQEFAECLLKAKAILKVLGQG</sequence>
<protein>
    <submittedName>
        <fullName evidence="2">Anthranilate synthase component I family protein</fullName>
    </submittedName>
</protein>
<dbReference type="EMBL" id="JBHUOX010000001">
    <property type="protein sequence ID" value="MFD2999109.1"/>
    <property type="molecule type" value="Genomic_DNA"/>
</dbReference>
<dbReference type="PANTHER" id="PTHR11236:SF50">
    <property type="entry name" value="AMINODEOXYCHORISMATE SYNTHASE COMPONENT 1"/>
    <property type="match status" value="1"/>
</dbReference>
<dbReference type="Proteomes" id="UP001597641">
    <property type="component" value="Unassembled WGS sequence"/>
</dbReference>
<dbReference type="PRINTS" id="PR00095">
    <property type="entry name" value="ANTSNTHASEI"/>
</dbReference>
<dbReference type="Gene3D" id="3.60.120.10">
    <property type="entry name" value="Anthranilate synthase"/>
    <property type="match status" value="1"/>
</dbReference>
<evidence type="ECO:0000259" key="1">
    <source>
        <dbReference type="Pfam" id="PF00425"/>
    </source>
</evidence>
<evidence type="ECO:0000313" key="3">
    <source>
        <dbReference type="Proteomes" id="UP001597641"/>
    </source>
</evidence>
<comment type="caution">
    <text evidence="2">The sequence shown here is derived from an EMBL/GenBank/DDBJ whole genome shotgun (WGS) entry which is preliminary data.</text>
</comment>
<proteinExistence type="predicted"/>
<dbReference type="SUPFAM" id="SSF56322">
    <property type="entry name" value="ADC synthase"/>
    <property type="match status" value="1"/>
</dbReference>
<keyword evidence="3" id="KW-1185">Reference proteome</keyword>
<dbReference type="InterPro" id="IPR015890">
    <property type="entry name" value="Chorismate_C"/>
</dbReference>
<dbReference type="InterPro" id="IPR005801">
    <property type="entry name" value="ADC_synthase"/>
</dbReference>
<name>A0ABW6BQQ4_9BACT</name>
<dbReference type="Pfam" id="PF00425">
    <property type="entry name" value="Chorismate_bind"/>
    <property type="match status" value="1"/>
</dbReference>
<feature type="domain" description="Chorismate-utilising enzyme C-terminal" evidence="1">
    <location>
        <begin position="171"/>
        <end position="427"/>
    </location>
</feature>
<accession>A0ABW6BQQ4</accession>
<dbReference type="InterPro" id="IPR019999">
    <property type="entry name" value="Anth_synth_I-like"/>
</dbReference>
<dbReference type="PANTHER" id="PTHR11236">
    <property type="entry name" value="AMINOBENZOATE/ANTHRANILATE SYNTHASE"/>
    <property type="match status" value="1"/>
</dbReference>
<gene>
    <name evidence="2" type="ORF">ACFS7Z_01955</name>
</gene>
<organism evidence="2 3">
    <name type="scientific">Pontibacter toksunensis</name>
    <dbReference type="NCBI Taxonomy" id="1332631"/>
    <lineage>
        <taxon>Bacteria</taxon>
        <taxon>Pseudomonadati</taxon>
        <taxon>Bacteroidota</taxon>
        <taxon>Cytophagia</taxon>
        <taxon>Cytophagales</taxon>
        <taxon>Hymenobacteraceae</taxon>
        <taxon>Pontibacter</taxon>
    </lineage>
</organism>
<reference evidence="3" key="1">
    <citation type="journal article" date="2019" name="Int. J. Syst. Evol. Microbiol.">
        <title>The Global Catalogue of Microorganisms (GCM) 10K type strain sequencing project: providing services to taxonomists for standard genome sequencing and annotation.</title>
        <authorList>
            <consortium name="The Broad Institute Genomics Platform"/>
            <consortium name="The Broad Institute Genome Sequencing Center for Infectious Disease"/>
            <person name="Wu L."/>
            <person name="Ma J."/>
        </authorList>
    </citation>
    <scope>NUCLEOTIDE SEQUENCE [LARGE SCALE GENOMIC DNA]</scope>
    <source>
        <strain evidence="3">KCTC 23984</strain>
    </source>
</reference>
<evidence type="ECO:0000313" key="2">
    <source>
        <dbReference type="EMBL" id="MFD2999109.1"/>
    </source>
</evidence>